<accession>A0A9E7L9I7</accession>
<keyword evidence="9" id="KW-1185">Reference proteome</keyword>
<dbReference type="EMBL" id="CP097511">
    <property type="protein sequence ID" value="URE49327.1"/>
    <property type="molecule type" value="Genomic_DNA"/>
</dbReference>
<comment type="function">
    <text evidence="6">Controls stomatal patterning.</text>
</comment>
<proteinExistence type="inferred from homology"/>
<reference evidence="8" key="1">
    <citation type="submission" date="2022-05" db="EMBL/GenBank/DDBJ databases">
        <title>The Musa troglodytarum L. genome provides insights into the mechanism of non-climacteric behaviour and enrichment of carotenoids.</title>
        <authorList>
            <person name="Wang J."/>
        </authorList>
    </citation>
    <scope>NUCLEOTIDE SEQUENCE</scope>
    <source>
        <tissue evidence="8">Leaf</tissue>
    </source>
</reference>
<evidence type="ECO:0000313" key="9">
    <source>
        <dbReference type="Proteomes" id="UP001055439"/>
    </source>
</evidence>
<dbReference type="GO" id="GO:0005576">
    <property type="term" value="C:extracellular region"/>
    <property type="evidence" value="ECO:0007669"/>
    <property type="project" value="UniProtKB-SubCell"/>
</dbReference>
<dbReference type="PANTHER" id="PTHR33109">
    <property type="entry name" value="EPIDERMAL PATTERNING FACTOR-LIKE PROTEIN 4"/>
    <property type="match status" value="1"/>
</dbReference>
<name>A0A9E7L9I7_9LILI</name>
<keyword evidence="5" id="KW-1015">Disulfide bond</keyword>
<evidence type="ECO:0000256" key="7">
    <source>
        <dbReference type="SAM" id="MobiDB-lite"/>
    </source>
</evidence>
<feature type="compositionally biased region" description="Basic and acidic residues" evidence="7">
    <location>
        <begin position="37"/>
        <end position="49"/>
    </location>
</feature>
<keyword evidence="4 6" id="KW-0732">Signal</keyword>
<protein>
    <recommendedName>
        <fullName evidence="6">Epidermal patterning factor-like protein</fullName>
    </recommendedName>
</protein>
<evidence type="ECO:0000313" key="8">
    <source>
        <dbReference type="EMBL" id="URE49327.1"/>
    </source>
</evidence>
<dbReference type="Proteomes" id="UP001055439">
    <property type="component" value="Chromosome 9"/>
</dbReference>
<evidence type="ECO:0000256" key="3">
    <source>
        <dbReference type="ARBA" id="ARBA00022525"/>
    </source>
</evidence>
<comment type="subcellular location">
    <subcellularLocation>
        <location evidence="1 6">Secreted</location>
    </subcellularLocation>
</comment>
<evidence type="ECO:0000256" key="1">
    <source>
        <dbReference type="ARBA" id="ARBA00004613"/>
    </source>
</evidence>
<evidence type="ECO:0000256" key="4">
    <source>
        <dbReference type="ARBA" id="ARBA00022729"/>
    </source>
</evidence>
<dbReference type="GO" id="GO:0010052">
    <property type="term" value="P:guard cell differentiation"/>
    <property type="evidence" value="ECO:0007669"/>
    <property type="project" value="UniProtKB-UniRule"/>
</dbReference>
<feature type="region of interest" description="Disordered" evidence="7">
    <location>
        <begin position="26"/>
        <end position="57"/>
    </location>
</feature>
<feature type="chain" id="PRO_5039741848" description="Epidermal patterning factor-like protein" evidence="6">
    <location>
        <begin position="26"/>
        <end position="105"/>
    </location>
</feature>
<sequence>MKMCASSWSACIFGALLLVSTVSEGLRPNPYATAGSSERDNGRRERYDPMSKATTGSSLPDCSHACGSCFPCKRVMVSFKCFVAESCPIVYRCMCKGKYYHVPSN</sequence>
<dbReference type="InterPro" id="IPR039455">
    <property type="entry name" value="EPFL"/>
</dbReference>
<dbReference type="OrthoDB" id="771316at2759"/>
<organism evidence="8 9">
    <name type="scientific">Musa troglodytarum</name>
    <name type="common">fe'i banana</name>
    <dbReference type="NCBI Taxonomy" id="320322"/>
    <lineage>
        <taxon>Eukaryota</taxon>
        <taxon>Viridiplantae</taxon>
        <taxon>Streptophyta</taxon>
        <taxon>Embryophyta</taxon>
        <taxon>Tracheophyta</taxon>
        <taxon>Spermatophyta</taxon>
        <taxon>Magnoliopsida</taxon>
        <taxon>Liliopsida</taxon>
        <taxon>Zingiberales</taxon>
        <taxon>Musaceae</taxon>
        <taxon>Musa</taxon>
    </lineage>
</organism>
<dbReference type="Pfam" id="PF17181">
    <property type="entry name" value="EPF"/>
    <property type="match status" value="1"/>
</dbReference>
<comment type="similarity">
    <text evidence="2 6">Belongs to the plant cysteine rich small secretory peptide family. Epidermal patterning factor subfamily.</text>
</comment>
<dbReference type="AlphaFoldDB" id="A0A9E7L9I7"/>
<feature type="signal peptide" evidence="6">
    <location>
        <begin position="1"/>
        <end position="25"/>
    </location>
</feature>
<evidence type="ECO:0000256" key="5">
    <source>
        <dbReference type="ARBA" id="ARBA00023157"/>
    </source>
</evidence>
<dbReference type="PANTHER" id="PTHR33109:SF6">
    <property type="entry name" value="EPIDERMAL PATTERNING FACTOR-LIKE PROTEIN 7-RELATED"/>
    <property type="match status" value="1"/>
</dbReference>
<gene>
    <name evidence="8" type="ORF">MUK42_13772</name>
</gene>
<keyword evidence="6" id="KW-0217">Developmental protein</keyword>
<evidence type="ECO:0000256" key="6">
    <source>
        <dbReference type="RuleBase" id="RU367102"/>
    </source>
</evidence>
<keyword evidence="3 6" id="KW-0964">Secreted</keyword>
<evidence type="ECO:0000256" key="2">
    <source>
        <dbReference type="ARBA" id="ARBA00008127"/>
    </source>
</evidence>